<dbReference type="InterPro" id="IPR006626">
    <property type="entry name" value="PbH1"/>
</dbReference>
<feature type="transmembrane region" description="Helical" evidence="2">
    <location>
        <begin position="925"/>
        <end position="947"/>
    </location>
</feature>
<keyword evidence="2" id="KW-0472">Membrane</keyword>
<dbReference type="Proteomes" id="UP001190700">
    <property type="component" value="Unassembled WGS sequence"/>
</dbReference>
<dbReference type="EMBL" id="LGRX02033387">
    <property type="protein sequence ID" value="KAK3241480.1"/>
    <property type="molecule type" value="Genomic_DNA"/>
</dbReference>
<sequence length="1455" mass="155022">MQLNGGVGYVAGDLKASATVTNCNVSLNNAEKDGGAMYMHFEDYASGLTIAGSHLSQNSARGNGGVAFVQVVDMLTINEYADDACGDECGQNHVVISNCSLTQNHAMGQAGVLHFAYDETSRITLAHSTIAENTAQREGGAIFITGPVPVTEISTEATLSLSGCNLTANTASSGGALCGLQAYVAISDSVLRHNRAADGGGACSIRESALTFCGSRVDGNAAGYEGAGIAMYSSVCLLTNVSSSGNSGALHGGLLFTTGSKVDVVGGAFTDNAAEMDGGMAYMVQSQLNVTGNALISGNTAQDGGAVMLTRGSLTVLDSAFTGNIARFGGAVFLHHARADLQRVELRACEATISGGGVYASKQSNMSFTGGSLDGCSAGSSGGGLYVHDSTAAVGDVAFVENAAAFGGALCGEEGAHVHVVDCRLVANSAQSMGGALWAANGSDVVIRECLLRENEAVDGAAIAISSLVSASTVHRCVLENNTAHQGGAIFLERPPPKRRVQLQWLRFGSNQAVIGAHVFWEFRADAEAPECFSCVSPEGFNASVLASSAKSFGVVQNTSALSELRCIGGTSGTPFSPPLTFVALDAYDNIVRLVQDTMVTVSGVDNATLLDGQTISYYGEGGATFEGLAMTSKPGQTFDLAFQPSAAEWESLSLTVQLDACRRGEQHLQEANLCEPCEQASIKLSNTSAACTSCEGTGLTCPGGATYSLDAGYWVAADSVSRCIESGRDELACLLARIYACSPEEACTTSSNRTNAGEAATLVVGAEQCSKGYRDDVVMCGGCEAGYEMRYDGRCKQCLGDSLTRWAMASAVVLAVLLAVGLALLYLRVSKRMAWARFVDKEYTVFFEFHDMQHSIRILVHHLQVMSQHVYVFQQDVFPQLYLDLFPVSFFDFSPARWLGLQCLVAGSASGGTFQQILGIRYSYLSFLFVVAVPYLVGLPALVYVVPRLVSWLRNGANNMQSGPSCAQQHADAHDGSPRGTLRDGITPDEAPSGRQLGIAYVDEAAVSSTSLAIREACWSINPVNEGGSMPPERAPQLAAAAVMHCSMGAEATTLHLRDQPLVPCSMGPVEGSTGDAWTASARRGGTSAGRCVVFDGVSGICVSSEALDNAACFGDSEPSVIETKSRTSYSLFFDAYMKIAMFLLVLVHPMVTTSCFTMFDCEETHFRSDSADFWLLADRSVMCWRREWFLYAAISIFVMATYIVGLPIFILTCTYYLHGRKRVKLDGCLFYVHRSAIQVVSGEPRTDASEAGMEMNAEALAYHIPHPLTRELVMVEPVFQHGFGFGDGVDRIQSQLTDPQITPYLDPVISPFANESFYWMGIEILLRLAQTSIVILVRMLDLRYDLVYAMAVTIVVLVIFTQSHPYQSLQDNLMETLSLTCQALSLLGYMAERYVNPDGGSVESTTCGVMLLVMQTAFILVICRLLMRDLFSRIRGSLAQVLAADSNNFKFKF</sequence>
<feature type="transmembrane region" description="Helical" evidence="2">
    <location>
        <begin position="1190"/>
        <end position="1219"/>
    </location>
</feature>
<comment type="caution">
    <text evidence="3">The sequence shown here is derived from an EMBL/GenBank/DDBJ whole genome shotgun (WGS) entry which is preliminary data.</text>
</comment>
<dbReference type="InterPro" id="IPR011050">
    <property type="entry name" value="Pectin_lyase_fold/virulence"/>
</dbReference>
<feature type="transmembrane region" description="Helical" evidence="2">
    <location>
        <begin position="807"/>
        <end position="828"/>
    </location>
</feature>
<dbReference type="PANTHER" id="PTHR11319">
    <property type="entry name" value="G PROTEIN-COUPLED RECEPTOR-RELATED"/>
    <property type="match status" value="1"/>
</dbReference>
<reference evidence="3 4" key="1">
    <citation type="journal article" date="2015" name="Genome Biol. Evol.">
        <title>Comparative Genomics of a Bacterivorous Green Alga Reveals Evolutionary Causalities and Consequences of Phago-Mixotrophic Mode of Nutrition.</title>
        <authorList>
            <person name="Burns J.A."/>
            <person name="Paasch A."/>
            <person name="Narechania A."/>
            <person name="Kim E."/>
        </authorList>
    </citation>
    <scope>NUCLEOTIDE SEQUENCE [LARGE SCALE GENOMIC DNA]</scope>
    <source>
        <strain evidence="3 4">PLY_AMNH</strain>
    </source>
</reference>
<feature type="transmembrane region" description="Helical" evidence="2">
    <location>
        <begin position="1411"/>
        <end position="1429"/>
    </location>
</feature>
<dbReference type="PANTHER" id="PTHR11319:SF35">
    <property type="entry name" value="OUTER MEMBRANE PROTEIN PMPC-RELATED"/>
    <property type="match status" value="1"/>
</dbReference>
<feature type="region of interest" description="Disordered" evidence="1">
    <location>
        <begin position="964"/>
        <end position="994"/>
    </location>
</feature>
<feature type="transmembrane region" description="Helical" evidence="2">
    <location>
        <begin position="899"/>
        <end position="919"/>
    </location>
</feature>
<keyword evidence="2" id="KW-1133">Transmembrane helix</keyword>
<evidence type="ECO:0000256" key="2">
    <source>
        <dbReference type="SAM" id="Phobius"/>
    </source>
</evidence>
<dbReference type="SUPFAM" id="SSF51126">
    <property type="entry name" value="Pectin lyase-like"/>
    <property type="match status" value="3"/>
</dbReference>
<feature type="transmembrane region" description="Helical" evidence="2">
    <location>
        <begin position="1344"/>
        <end position="1362"/>
    </location>
</feature>
<keyword evidence="2" id="KW-0812">Transmembrane</keyword>
<evidence type="ECO:0008006" key="5">
    <source>
        <dbReference type="Google" id="ProtNLM"/>
    </source>
</evidence>
<gene>
    <name evidence="3" type="ORF">CYMTET_48760</name>
</gene>
<keyword evidence="4" id="KW-1185">Reference proteome</keyword>
<accession>A0AAE0EWH3</accession>
<evidence type="ECO:0000313" key="3">
    <source>
        <dbReference type="EMBL" id="KAK3241480.1"/>
    </source>
</evidence>
<organism evidence="3 4">
    <name type="scientific">Cymbomonas tetramitiformis</name>
    <dbReference type="NCBI Taxonomy" id="36881"/>
    <lineage>
        <taxon>Eukaryota</taxon>
        <taxon>Viridiplantae</taxon>
        <taxon>Chlorophyta</taxon>
        <taxon>Pyramimonadophyceae</taxon>
        <taxon>Pyramimonadales</taxon>
        <taxon>Pyramimonadaceae</taxon>
        <taxon>Cymbomonas</taxon>
    </lineage>
</organism>
<evidence type="ECO:0000256" key="1">
    <source>
        <dbReference type="SAM" id="MobiDB-lite"/>
    </source>
</evidence>
<evidence type="ECO:0000313" key="4">
    <source>
        <dbReference type="Proteomes" id="UP001190700"/>
    </source>
</evidence>
<protein>
    <recommendedName>
        <fullName evidence="5">Right handed beta helix domain-containing protein</fullName>
    </recommendedName>
</protein>
<feature type="transmembrane region" description="Helical" evidence="2">
    <location>
        <begin position="1141"/>
        <end position="1161"/>
    </location>
</feature>
<name>A0AAE0EWH3_9CHLO</name>
<proteinExistence type="predicted"/>
<dbReference type="SMART" id="SM00710">
    <property type="entry name" value="PbH1"/>
    <property type="match status" value="8"/>
</dbReference>